<accession>A0A1R3T5R7</accession>
<feature type="transmembrane region" description="Helical" evidence="1">
    <location>
        <begin position="555"/>
        <end position="573"/>
    </location>
</feature>
<protein>
    <recommendedName>
        <fullName evidence="4">DNA-binding transcriptional activator</fullName>
    </recommendedName>
</protein>
<evidence type="ECO:0008006" key="4">
    <source>
        <dbReference type="Google" id="ProtNLM"/>
    </source>
</evidence>
<keyword evidence="3" id="KW-1185">Reference proteome</keyword>
<dbReference type="SUPFAM" id="SSF117281">
    <property type="entry name" value="Kelch motif"/>
    <property type="match status" value="1"/>
</dbReference>
<proteinExistence type="predicted"/>
<dbReference type="EMBL" id="LT605205">
    <property type="protein sequence ID" value="SCD21419.1"/>
    <property type="molecule type" value="Genomic_DNA"/>
</dbReference>
<dbReference type="KEGG" id="psac:PSM36_2618"/>
<reference evidence="2 3" key="1">
    <citation type="submission" date="2016-08" db="EMBL/GenBank/DDBJ databases">
        <authorList>
            <person name="Seilhamer J.J."/>
        </authorList>
    </citation>
    <scope>NUCLEOTIDE SEQUENCE [LARGE SCALE GENOMIC DNA]</scope>
    <source>
        <strain evidence="2">M3/6</strain>
    </source>
</reference>
<evidence type="ECO:0000313" key="2">
    <source>
        <dbReference type="EMBL" id="SCD21419.1"/>
    </source>
</evidence>
<dbReference type="AlphaFoldDB" id="A0A1R3T5R7"/>
<dbReference type="RefSeq" id="WP_076931276.1">
    <property type="nucleotide sequence ID" value="NZ_LT605205.1"/>
</dbReference>
<dbReference type="GO" id="GO:0006355">
    <property type="term" value="P:regulation of DNA-templated transcription"/>
    <property type="evidence" value="ECO:0007669"/>
    <property type="project" value="TreeGrafter"/>
</dbReference>
<sequence>MYVVTKKLLYIFFIFYSLNLQGIFAEGLRFFGNGYPIDKRTSYNVFSEHPVTFSDNYEISFDLSLYLTSDIGNIVRIKDSDNRIFNLFYDGHEKDHLFLLNEEGRSNLISVALDKSVYPPREWVSIHIGFDLKRNIITLTVADQIYQSDNISLPDKFAPTIVFGRSDHIIDVPPFAIKDLSVGNNRKFRFLLDEYQGNIVHDIRGKKMGSVANPDWLINDSYHWKLESQFSSSTVSGTNYHDGRKELYYFNRDSILIFNLRTRSSETIIFSEPCPVDLRLGTNFIDQENDRLYCYEVYHDSTYQGPTVASLDLHTFKWRIESYDRLPTQLHHHASWFDASSRQYMIFGGFGNMRFSDQFYRYSLDAQEWNSFPIDNQGGITPRYFTSLGHHEESHRLYLFGGTGNLSGDQLLGREYFYDLYRLNLQTNVLKKVWEIPWNQENAVPVRGMVINDKSFFYTLCYPEHFTESFLKLYRFSLQDGDYTILGDSIPIYSDKINTNANLYYDEDLNTLYAVVHEFEDDIKSDLHIYSLAFPPITEKELANHPPTGKKSDTWIIYLIIVAILTGTGIVLYRSGRGKRKDVQIFDISNTFNKLNHKNKVQPKANSIYLFGEFTVCNRDSRNITYMFSKKLKETFCLLLQYSQEKEGITSQHLSRLLWPEKPLQEVKNIRNVTLNRLRKILEELDGIELLYEKGMFTIMLKSPIYCDYTRCMEILSSNQWEAEYKELIEIVIRGKFLENEDKPFYDSLKEKTEKRIEPLIIRAMEESYDKEQWQTTIDLAQAAFHIDPMNETALNCMIKAMQKLGMHEGAKIKYLSFLIEYKKIMGKEYPNPKKL</sequence>
<dbReference type="Proteomes" id="UP000187464">
    <property type="component" value="Chromosome I"/>
</dbReference>
<keyword evidence="1" id="KW-1133">Transmembrane helix</keyword>
<name>A0A1R3T5R7_9BACT</name>
<dbReference type="GO" id="GO:0003677">
    <property type="term" value="F:DNA binding"/>
    <property type="evidence" value="ECO:0007669"/>
    <property type="project" value="TreeGrafter"/>
</dbReference>
<evidence type="ECO:0000256" key="1">
    <source>
        <dbReference type="SAM" id="Phobius"/>
    </source>
</evidence>
<keyword evidence="1" id="KW-0472">Membrane</keyword>
<evidence type="ECO:0000313" key="3">
    <source>
        <dbReference type="Proteomes" id="UP000187464"/>
    </source>
</evidence>
<dbReference type="InterPro" id="IPR051677">
    <property type="entry name" value="AfsR-DnrI-RedD_regulator"/>
</dbReference>
<keyword evidence="1" id="KW-0812">Transmembrane</keyword>
<gene>
    <name evidence="2" type="ORF">PSM36_2618</name>
</gene>
<dbReference type="PANTHER" id="PTHR35807:SF1">
    <property type="entry name" value="TRANSCRIPTIONAL REGULATOR REDD"/>
    <property type="match status" value="1"/>
</dbReference>
<dbReference type="Gene3D" id="2.120.10.80">
    <property type="entry name" value="Kelch-type beta propeller"/>
    <property type="match status" value="1"/>
</dbReference>
<organism evidence="2 3">
    <name type="scientific">Proteiniphilum saccharofermentans</name>
    <dbReference type="NCBI Taxonomy" id="1642647"/>
    <lineage>
        <taxon>Bacteria</taxon>
        <taxon>Pseudomonadati</taxon>
        <taxon>Bacteroidota</taxon>
        <taxon>Bacteroidia</taxon>
        <taxon>Bacteroidales</taxon>
        <taxon>Dysgonomonadaceae</taxon>
        <taxon>Proteiniphilum</taxon>
    </lineage>
</organism>
<dbReference type="PANTHER" id="PTHR35807">
    <property type="entry name" value="TRANSCRIPTIONAL REGULATOR REDD-RELATED"/>
    <property type="match status" value="1"/>
</dbReference>
<dbReference type="InterPro" id="IPR015915">
    <property type="entry name" value="Kelch-typ_b-propeller"/>
</dbReference>